<dbReference type="Pfam" id="PF02785">
    <property type="entry name" value="Biotin_carb_C"/>
    <property type="match status" value="1"/>
</dbReference>
<evidence type="ECO:0000256" key="8">
    <source>
        <dbReference type="PROSITE-ProRule" id="PRU00409"/>
    </source>
</evidence>
<dbReference type="Pfam" id="PF02786">
    <property type="entry name" value="CPSase_L_D2"/>
    <property type="match status" value="1"/>
</dbReference>
<keyword evidence="4 8" id="KW-0547">Nucleotide-binding</keyword>
<reference evidence="11 12" key="1">
    <citation type="submission" date="2020-06" db="EMBL/GenBank/DDBJ databases">
        <title>Actinomadura xiongansis sp. nov., isolated from soil of Baiyangdian.</title>
        <authorList>
            <person name="Zhang X."/>
        </authorList>
    </citation>
    <scope>NUCLEOTIDE SEQUENCE [LARGE SCALE GENOMIC DNA]</scope>
    <source>
        <strain evidence="11 12">HBUM206468</strain>
    </source>
</reference>
<evidence type="ECO:0000313" key="12">
    <source>
        <dbReference type="Proteomes" id="UP000805614"/>
    </source>
</evidence>
<dbReference type="PANTHER" id="PTHR48095:SF2">
    <property type="entry name" value="BIOTIN CARBOXYLASE, CHLOROPLASTIC"/>
    <property type="match status" value="1"/>
</dbReference>
<dbReference type="Gene3D" id="3.30.470.20">
    <property type="entry name" value="ATP-grasp fold, B domain"/>
    <property type="match status" value="1"/>
</dbReference>
<dbReference type="PROSITE" id="PS50975">
    <property type="entry name" value="ATP_GRASP"/>
    <property type="match status" value="1"/>
</dbReference>
<dbReference type="InterPro" id="IPR005479">
    <property type="entry name" value="CPAse_ATP-bd"/>
</dbReference>
<dbReference type="SUPFAM" id="SSF51246">
    <property type="entry name" value="Rudiment single hybrid motif"/>
    <property type="match status" value="1"/>
</dbReference>
<dbReference type="SUPFAM" id="SSF52440">
    <property type="entry name" value="PreATP-grasp domain"/>
    <property type="match status" value="1"/>
</dbReference>
<name>A0ABR7LUD2_9ACTN</name>
<dbReference type="InterPro" id="IPR013815">
    <property type="entry name" value="ATP_grasp_subdomain_1"/>
</dbReference>
<dbReference type="SMART" id="SM00878">
    <property type="entry name" value="Biotin_carb_C"/>
    <property type="match status" value="1"/>
</dbReference>
<evidence type="ECO:0000256" key="6">
    <source>
        <dbReference type="ARBA" id="ARBA00023267"/>
    </source>
</evidence>
<dbReference type="RefSeq" id="WP_187245389.1">
    <property type="nucleotide sequence ID" value="NZ_BAAAOK010000015.1"/>
</dbReference>
<dbReference type="InterPro" id="IPR011761">
    <property type="entry name" value="ATP-grasp"/>
</dbReference>
<keyword evidence="12" id="KW-1185">Reference proteome</keyword>
<dbReference type="PANTHER" id="PTHR48095">
    <property type="entry name" value="PYRUVATE CARBOXYLASE SUBUNIT A"/>
    <property type="match status" value="1"/>
</dbReference>
<keyword evidence="3" id="KW-0436">Ligase</keyword>
<comment type="catalytic activity">
    <reaction evidence="7">
        <text>N(6)-biotinyl-L-lysyl-[protein] + hydrogencarbonate + ATP = N(6)-carboxybiotinyl-L-lysyl-[protein] + ADP + phosphate + H(+)</text>
        <dbReference type="Rhea" id="RHEA:13501"/>
        <dbReference type="Rhea" id="RHEA-COMP:10505"/>
        <dbReference type="Rhea" id="RHEA-COMP:10506"/>
        <dbReference type="ChEBI" id="CHEBI:15378"/>
        <dbReference type="ChEBI" id="CHEBI:17544"/>
        <dbReference type="ChEBI" id="CHEBI:30616"/>
        <dbReference type="ChEBI" id="CHEBI:43474"/>
        <dbReference type="ChEBI" id="CHEBI:83144"/>
        <dbReference type="ChEBI" id="CHEBI:83145"/>
        <dbReference type="ChEBI" id="CHEBI:456216"/>
        <dbReference type="EC" id="6.3.4.14"/>
    </reaction>
</comment>
<dbReference type="InterPro" id="IPR016185">
    <property type="entry name" value="PreATP-grasp_dom_sf"/>
</dbReference>
<evidence type="ECO:0000256" key="4">
    <source>
        <dbReference type="ARBA" id="ARBA00022741"/>
    </source>
</evidence>
<dbReference type="Proteomes" id="UP000805614">
    <property type="component" value="Unassembled WGS sequence"/>
</dbReference>
<feature type="domain" description="Biotin carboxylation" evidence="10">
    <location>
        <begin position="1"/>
        <end position="448"/>
    </location>
</feature>
<dbReference type="EMBL" id="JABVEC010000018">
    <property type="protein sequence ID" value="MBC6468384.1"/>
    <property type="molecule type" value="Genomic_DNA"/>
</dbReference>
<evidence type="ECO:0000256" key="2">
    <source>
        <dbReference type="ARBA" id="ARBA00013263"/>
    </source>
</evidence>
<dbReference type="PROSITE" id="PS50979">
    <property type="entry name" value="BC"/>
    <property type="match status" value="1"/>
</dbReference>
<dbReference type="Gene3D" id="3.30.1490.20">
    <property type="entry name" value="ATP-grasp fold, A domain"/>
    <property type="match status" value="1"/>
</dbReference>
<comment type="function">
    <text evidence="1">This protein is a component of the acetyl coenzyme A carboxylase complex; first, biotin carboxylase catalyzes the carboxylation of the carrier protein and then the transcarboxylase transfers the carboxyl group to form malonyl-CoA.</text>
</comment>
<dbReference type="InterPro" id="IPR051602">
    <property type="entry name" value="ACC_Biotin_Carboxylase"/>
</dbReference>
<dbReference type="InterPro" id="IPR005482">
    <property type="entry name" value="Biotin_COase_C"/>
</dbReference>
<dbReference type="EC" id="6.3.4.14" evidence="2"/>
<dbReference type="SUPFAM" id="SSF56059">
    <property type="entry name" value="Glutathione synthetase ATP-binding domain-like"/>
    <property type="match status" value="1"/>
</dbReference>
<evidence type="ECO:0000259" key="9">
    <source>
        <dbReference type="PROSITE" id="PS50975"/>
    </source>
</evidence>
<evidence type="ECO:0000313" key="11">
    <source>
        <dbReference type="EMBL" id="MBC6468384.1"/>
    </source>
</evidence>
<dbReference type="Pfam" id="PF00289">
    <property type="entry name" value="Biotin_carb_N"/>
    <property type="match status" value="1"/>
</dbReference>
<feature type="domain" description="ATP-grasp" evidence="9">
    <location>
        <begin position="120"/>
        <end position="317"/>
    </location>
</feature>
<evidence type="ECO:0000256" key="5">
    <source>
        <dbReference type="ARBA" id="ARBA00022840"/>
    </source>
</evidence>
<keyword evidence="6" id="KW-0092">Biotin</keyword>
<dbReference type="InterPro" id="IPR011054">
    <property type="entry name" value="Rudment_hybrid_motif"/>
</dbReference>
<sequence length="463" mass="49642">MFSTVLIANRGEIALRVARTCRELGIRTVAVCSDPDRESAVTRFVDECVRIGPAAPRRSYLNAAAVITAALQVGADAVHPGYGFLSEDPDFAEICETAGLTFVGPSSSLLAKLGDKARAREIAREAGLPVLPGSPETLETVGQAKSVAAAIGYPVIIKAVAGGGGRGMTVVRDPRDLSGAFLEARAGAQAAFGDARLYAERYLENARHIEVQILGDGEGEVVQLGERDCSVQRRRQKLLEETPAPGLPRELADRICAAAVHSARELDYAGAGTYEFLVDQDGGFYLMEVNCRIQVEHPVTELVTGVDLVREQLRVAAGYGLSIRQEDIAPRGVSIECRVNAEDPERGFLPTPGVVEEFSAPGGPFVRVDTHGFPGLRVTADYDPLLAKVAVWAPDRRQAIERADRALGEFRVAGRGMSTTREFLREVLADATFRAAKHTTGLVGDLKPAEVRRTGARRASCPS</sequence>
<evidence type="ECO:0000256" key="7">
    <source>
        <dbReference type="ARBA" id="ARBA00048600"/>
    </source>
</evidence>
<dbReference type="InterPro" id="IPR011764">
    <property type="entry name" value="Biotin_carboxylation_dom"/>
</dbReference>
<dbReference type="InterPro" id="IPR005481">
    <property type="entry name" value="BC-like_N"/>
</dbReference>
<comment type="caution">
    <text evidence="11">The sequence shown here is derived from an EMBL/GenBank/DDBJ whole genome shotgun (WGS) entry which is preliminary data.</text>
</comment>
<proteinExistence type="predicted"/>
<evidence type="ECO:0000259" key="10">
    <source>
        <dbReference type="PROSITE" id="PS50979"/>
    </source>
</evidence>
<evidence type="ECO:0000256" key="3">
    <source>
        <dbReference type="ARBA" id="ARBA00022598"/>
    </source>
</evidence>
<accession>A0ABR7LUD2</accession>
<protein>
    <recommendedName>
        <fullName evidence="2">biotin carboxylase</fullName>
        <ecNumber evidence="2">6.3.4.14</ecNumber>
    </recommendedName>
</protein>
<keyword evidence="5 8" id="KW-0067">ATP-binding</keyword>
<organism evidence="11 12">
    <name type="scientific">Actinomadura alba</name>
    <dbReference type="NCBI Taxonomy" id="406431"/>
    <lineage>
        <taxon>Bacteria</taxon>
        <taxon>Bacillati</taxon>
        <taxon>Actinomycetota</taxon>
        <taxon>Actinomycetes</taxon>
        <taxon>Streptosporangiales</taxon>
        <taxon>Thermomonosporaceae</taxon>
        <taxon>Actinomadura</taxon>
    </lineage>
</organism>
<evidence type="ECO:0000256" key="1">
    <source>
        <dbReference type="ARBA" id="ARBA00003761"/>
    </source>
</evidence>
<gene>
    <name evidence="11" type="ORF">HKK74_23215</name>
</gene>